<dbReference type="Proteomes" id="UP000838412">
    <property type="component" value="Chromosome 2"/>
</dbReference>
<keyword evidence="1" id="KW-0880">Kelch repeat</keyword>
<dbReference type="PANTHER" id="PTHR46093">
    <property type="entry name" value="ACYL-COA-BINDING DOMAIN-CONTAINING PROTEIN 5"/>
    <property type="match status" value="1"/>
</dbReference>
<dbReference type="Pfam" id="PF24681">
    <property type="entry name" value="Kelch_KLHDC2_KLHL20_DRC7"/>
    <property type="match status" value="2"/>
</dbReference>
<gene>
    <name evidence="4" type="primary">KLHDC1</name>
    <name evidence="4" type="ORF">BLAG_LOCUS13980</name>
</gene>
<evidence type="ECO:0000256" key="2">
    <source>
        <dbReference type="ARBA" id="ARBA00022737"/>
    </source>
</evidence>
<reference evidence="4" key="1">
    <citation type="submission" date="2022-01" db="EMBL/GenBank/DDBJ databases">
        <authorList>
            <person name="Braso-Vives M."/>
        </authorList>
    </citation>
    <scope>NUCLEOTIDE SEQUENCE</scope>
</reference>
<feature type="compositionally biased region" description="Pro residues" evidence="3">
    <location>
        <begin position="385"/>
        <end position="395"/>
    </location>
</feature>
<dbReference type="EMBL" id="OV696687">
    <property type="protein sequence ID" value="CAH1254642.1"/>
    <property type="molecule type" value="Genomic_DNA"/>
</dbReference>
<dbReference type="SMART" id="SM00612">
    <property type="entry name" value="Kelch"/>
    <property type="match status" value="3"/>
</dbReference>
<organism evidence="4 5">
    <name type="scientific">Branchiostoma lanceolatum</name>
    <name type="common">Common lancelet</name>
    <name type="synonym">Amphioxus lanceolatum</name>
    <dbReference type="NCBI Taxonomy" id="7740"/>
    <lineage>
        <taxon>Eukaryota</taxon>
        <taxon>Metazoa</taxon>
        <taxon>Chordata</taxon>
        <taxon>Cephalochordata</taxon>
        <taxon>Leptocardii</taxon>
        <taxon>Amphioxiformes</taxon>
        <taxon>Branchiostomatidae</taxon>
        <taxon>Branchiostoma</taxon>
    </lineage>
</organism>
<evidence type="ECO:0000256" key="1">
    <source>
        <dbReference type="ARBA" id="ARBA00022441"/>
    </source>
</evidence>
<evidence type="ECO:0000256" key="3">
    <source>
        <dbReference type="SAM" id="MobiDB-lite"/>
    </source>
</evidence>
<evidence type="ECO:0000313" key="4">
    <source>
        <dbReference type="EMBL" id="CAH1254642.1"/>
    </source>
</evidence>
<sequence>MGNEASSQGLAYGERLQNDASVEWKPSGQPSPFPAREGHCACGVGGKLVVFGGVLEGVQESNGMISYDVEKGTWSSVQVKGQLPCPRSAATMSAVGTKLYLFGGLSHDVGWLDDLFVLDTDTWTWKEVTDTQGPAPSPRDKVASATVGNKVYFFGGFGPKDGFDTEESTMSEDEEEEEDVGQGAKFTWYDDLYIFDTETNTWENPEPIKLGAPTPRAAHALCAVGKKLVVFGGRDREARKNDLYVLDTETMKWQQCKAAGQQPEPRSFHTATAVGHRVVITGGRGLQDQHFADFNIFDTKTKEWLQPAVHGAKPAPRGMHTATVVADQFVLFGGSSDVDPETMQCQKRYTDLFCVRTEEVLSGKSIQVTVEENKENAPSTAAPPQDNPSQPPKAPTCPDQPRKPRSSSWEEGEVPGMV</sequence>
<feature type="region of interest" description="Disordered" evidence="3">
    <location>
        <begin position="371"/>
        <end position="418"/>
    </location>
</feature>
<keyword evidence="5" id="KW-1185">Reference proteome</keyword>
<keyword evidence="2" id="KW-0677">Repeat</keyword>
<dbReference type="OrthoDB" id="10251809at2759"/>
<evidence type="ECO:0000313" key="5">
    <source>
        <dbReference type="Proteomes" id="UP000838412"/>
    </source>
</evidence>
<dbReference type="InterPro" id="IPR006652">
    <property type="entry name" value="Kelch_1"/>
</dbReference>
<dbReference type="InterPro" id="IPR015915">
    <property type="entry name" value="Kelch-typ_b-propeller"/>
</dbReference>
<dbReference type="AlphaFoldDB" id="A0A8J9ZIP0"/>
<proteinExistence type="predicted"/>
<accession>A0A8J9ZIP0</accession>
<name>A0A8J9ZIP0_BRALA</name>
<dbReference type="SUPFAM" id="SSF117281">
    <property type="entry name" value="Kelch motif"/>
    <property type="match status" value="2"/>
</dbReference>
<dbReference type="Gene3D" id="2.120.10.80">
    <property type="entry name" value="Kelch-type beta propeller"/>
    <property type="match status" value="2"/>
</dbReference>
<protein>
    <submittedName>
        <fullName evidence="4">KLHDC1 protein</fullName>
    </submittedName>
</protein>
<dbReference type="PANTHER" id="PTHR46093:SF18">
    <property type="entry name" value="FIBRONECTIN TYPE-III DOMAIN-CONTAINING PROTEIN"/>
    <property type="match status" value="1"/>
</dbReference>